<gene>
    <name evidence="2" type="ORF">G6F50_015421</name>
</gene>
<evidence type="ECO:0000259" key="1">
    <source>
        <dbReference type="Pfam" id="PF13358"/>
    </source>
</evidence>
<proteinExistence type="predicted"/>
<name>A0A9P6XY82_9FUNG</name>
<sequence length="161" mass="19058">MSWLQSNVNGELYTSVLEEEYKETLKYYGLQSSDMIFQQDNASIHCASAPSKWFQKNKVKLLSWPAYSPDLNPIENAWAMLKKREQMTRPPPSLVEADQAFFDRVSKLWYDLATPGYCRNLMGHYELRTHILFLNLKNNFIYLYFIKYFQDYELGHLLMSS</sequence>
<keyword evidence="3" id="KW-1185">Reference proteome</keyword>
<protein>
    <recommendedName>
        <fullName evidence="1">Tc1-like transposase DDE domain-containing protein</fullName>
    </recommendedName>
</protein>
<dbReference type="InterPro" id="IPR038717">
    <property type="entry name" value="Tc1-like_DDE_dom"/>
</dbReference>
<dbReference type="Gene3D" id="3.30.420.10">
    <property type="entry name" value="Ribonuclease H-like superfamily/Ribonuclease H"/>
    <property type="match status" value="1"/>
</dbReference>
<reference evidence="2 3" key="1">
    <citation type="journal article" date="2020" name="Microb. Genom.">
        <title>Genetic diversity of clinical and environmental Mucorales isolates obtained from an investigation of mucormycosis cases among solid organ transplant recipients.</title>
        <authorList>
            <person name="Nguyen M.H."/>
            <person name="Kaul D."/>
            <person name="Muto C."/>
            <person name="Cheng S.J."/>
            <person name="Richter R.A."/>
            <person name="Bruno V.M."/>
            <person name="Liu G."/>
            <person name="Beyhan S."/>
            <person name="Sundermann A.J."/>
            <person name="Mounaud S."/>
            <person name="Pasculle A.W."/>
            <person name="Nierman W.C."/>
            <person name="Driscoll E."/>
            <person name="Cumbie R."/>
            <person name="Clancy C.J."/>
            <person name="Dupont C.L."/>
        </authorList>
    </citation>
    <scope>NUCLEOTIDE SEQUENCE [LARGE SCALE GENOMIC DNA]</scope>
    <source>
        <strain evidence="2 3">GL24</strain>
    </source>
</reference>
<dbReference type="AlphaFoldDB" id="A0A9P6XY82"/>
<dbReference type="Proteomes" id="UP000740926">
    <property type="component" value="Unassembled WGS sequence"/>
</dbReference>
<accession>A0A9P6XY82</accession>
<dbReference type="Pfam" id="PF13358">
    <property type="entry name" value="DDE_3"/>
    <property type="match status" value="1"/>
</dbReference>
<comment type="caution">
    <text evidence="2">The sequence shown here is derived from an EMBL/GenBank/DDBJ whole genome shotgun (WGS) entry which is preliminary data.</text>
</comment>
<dbReference type="InterPro" id="IPR036397">
    <property type="entry name" value="RNaseH_sf"/>
</dbReference>
<feature type="domain" description="Tc1-like transposase DDE" evidence="1">
    <location>
        <begin position="28"/>
        <end position="89"/>
    </location>
</feature>
<evidence type="ECO:0000313" key="3">
    <source>
        <dbReference type="Proteomes" id="UP000740926"/>
    </source>
</evidence>
<dbReference type="EMBL" id="JAANIU010008489">
    <property type="protein sequence ID" value="KAG1534989.1"/>
    <property type="molecule type" value="Genomic_DNA"/>
</dbReference>
<evidence type="ECO:0000313" key="2">
    <source>
        <dbReference type="EMBL" id="KAG1534989.1"/>
    </source>
</evidence>
<organism evidence="2 3">
    <name type="scientific">Rhizopus delemar</name>
    <dbReference type="NCBI Taxonomy" id="936053"/>
    <lineage>
        <taxon>Eukaryota</taxon>
        <taxon>Fungi</taxon>
        <taxon>Fungi incertae sedis</taxon>
        <taxon>Mucoromycota</taxon>
        <taxon>Mucoromycotina</taxon>
        <taxon>Mucoromycetes</taxon>
        <taxon>Mucorales</taxon>
        <taxon>Mucorineae</taxon>
        <taxon>Rhizopodaceae</taxon>
        <taxon>Rhizopus</taxon>
    </lineage>
</organism>
<dbReference type="GO" id="GO:0003676">
    <property type="term" value="F:nucleic acid binding"/>
    <property type="evidence" value="ECO:0007669"/>
    <property type="project" value="InterPro"/>
</dbReference>